<dbReference type="RefSeq" id="WP_146799088.1">
    <property type="nucleotide sequence ID" value="NZ_VOLP01000009.1"/>
</dbReference>
<dbReference type="EMBL" id="VOLR01000008">
    <property type="protein sequence ID" value="TWX60859.1"/>
    <property type="molecule type" value="Genomic_DNA"/>
</dbReference>
<sequence length="344" mass="39202">MKDNQQYLFYISQNYSFEILRPLQREIQSQGGQVAWFVAGNDVDLKNFTADEVVLSRVDDVINFNPVASFVPGNIIPRFIPGIKVQVFHGLEWKKKGHFVIRDCFDLYCTHGAATTTRFNELANQHQFFDVKETGWPKLDNLFNTPKEQYFSNKLPTVLFAPTFSPALTSAPFLYEEIAALVNDKKYNWLVKFHPKMEVKWLKIYDQLACDNLKILTSSNINSLLQSADIMVSDTSSVIGEFALLGKPVIAFNNSQPGDYLINITDAKELSQALTVALSPSETLILAINRYAKELHPYSDGKSSLRILAAVEDIRQNGKQAIKALPRNIIRNLKQRKILNYWQF</sequence>
<evidence type="ECO:0000313" key="3">
    <source>
        <dbReference type="Proteomes" id="UP000321525"/>
    </source>
</evidence>
<dbReference type="InterPro" id="IPR016886">
    <property type="entry name" value="UCP028458_glyceroPtfrase"/>
</dbReference>
<dbReference type="EMBL" id="VOLQ01000008">
    <property type="protein sequence ID" value="TWX69189.1"/>
    <property type="molecule type" value="Genomic_DNA"/>
</dbReference>
<name>A0A5C6QJW8_9GAMM</name>
<evidence type="ECO:0000313" key="1">
    <source>
        <dbReference type="EMBL" id="TWX60859.1"/>
    </source>
</evidence>
<dbReference type="SUPFAM" id="SSF53756">
    <property type="entry name" value="UDP-Glycosyltransferase/glycogen phosphorylase"/>
    <property type="match status" value="1"/>
</dbReference>
<keyword evidence="2" id="KW-0808">Transferase</keyword>
<comment type="caution">
    <text evidence="2">The sequence shown here is derived from an EMBL/GenBank/DDBJ whole genome shotgun (WGS) entry which is preliminary data.</text>
</comment>
<dbReference type="Proteomes" id="UP000321525">
    <property type="component" value="Unassembled WGS sequence"/>
</dbReference>
<proteinExistence type="predicted"/>
<evidence type="ECO:0000313" key="2">
    <source>
        <dbReference type="EMBL" id="TWX69189.1"/>
    </source>
</evidence>
<dbReference type="Gene3D" id="3.40.50.12580">
    <property type="match status" value="1"/>
</dbReference>
<reference evidence="2 4" key="1">
    <citation type="submission" date="2019-07" db="EMBL/GenBank/DDBJ databases">
        <title>Genomes of sea-ice associated Colwellia species.</title>
        <authorList>
            <person name="Bowman J.P."/>
        </authorList>
    </citation>
    <scope>NUCLEOTIDE SEQUENCE [LARGE SCALE GENOMIC DNA]</scope>
    <source>
        <strain evidence="1 3">ACAM 607</strain>
        <strain evidence="2 4">IC036</strain>
    </source>
</reference>
<dbReference type="Proteomes" id="UP000321917">
    <property type="component" value="Unassembled WGS sequence"/>
</dbReference>
<dbReference type="GO" id="GO:0016020">
    <property type="term" value="C:membrane"/>
    <property type="evidence" value="ECO:0007669"/>
    <property type="project" value="InterPro"/>
</dbReference>
<keyword evidence="3" id="KW-1185">Reference proteome</keyword>
<protein>
    <submittedName>
        <fullName evidence="2">CDP-glycerol--glycerophosphate glycerophosphotransferase</fullName>
    </submittedName>
</protein>
<dbReference type="AlphaFoldDB" id="A0A5C6QJW8"/>
<dbReference type="GO" id="GO:0047355">
    <property type="term" value="F:CDP-glycerol glycerophosphotransferase activity"/>
    <property type="evidence" value="ECO:0007669"/>
    <property type="project" value="InterPro"/>
</dbReference>
<accession>A0A5C6QJW8</accession>
<organism evidence="2 4">
    <name type="scientific">Colwellia hornerae</name>
    <dbReference type="NCBI Taxonomy" id="89402"/>
    <lineage>
        <taxon>Bacteria</taxon>
        <taxon>Pseudomonadati</taxon>
        <taxon>Pseudomonadota</taxon>
        <taxon>Gammaproteobacteria</taxon>
        <taxon>Alteromonadales</taxon>
        <taxon>Colwelliaceae</taxon>
        <taxon>Colwellia</taxon>
    </lineage>
</organism>
<dbReference type="InterPro" id="IPR007554">
    <property type="entry name" value="Glycerophosphate_synth"/>
</dbReference>
<dbReference type="InterPro" id="IPR043148">
    <property type="entry name" value="TagF_C"/>
</dbReference>
<dbReference type="PIRSF" id="PIRSF028458">
    <property type="entry name" value="UCP028458_glyceroPtfrase"/>
    <property type="match status" value="1"/>
</dbReference>
<dbReference type="OrthoDB" id="6212418at2"/>
<gene>
    <name evidence="1" type="ORF">ESZ26_07290</name>
    <name evidence="2" type="ORF">ESZ27_06050</name>
</gene>
<evidence type="ECO:0000313" key="4">
    <source>
        <dbReference type="Proteomes" id="UP000321917"/>
    </source>
</evidence>
<dbReference type="Pfam" id="PF04464">
    <property type="entry name" value="Glyphos_transf"/>
    <property type="match status" value="1"/>
</dbReference>